<sequence length="177" mass="19446">MINEVIKKNGITYGIVLGVVLALITATMYAIDLKLFVSGWIGGLTFVIYLVIGILLLTKTRKEIQGLFSFKDAFTTFFIATIIGLAISTTFNIVLFNVIDPEAKATLNDLLIRYMAETLQKFGTPSSAINEALTKMKENSPFSTLELLKALIFSIVGYSILGLILAAFFKSKTTTQE</sequence>
<proteinExistence type="predicted"/>
<feature type="transmembrane region" description="Helical" evidence="1">
    <location>
        <begin position="12"/>
        <end position="31"/>
    </location>
</feature>
<evidence type="ECO:0000313" key="4">
    <source>
        <dbReference type="Proteomes" id="UP000032061"/>
    </source>
</evidence>
<evidence type="ECO:0000313" key="3">
    <source>
        <dbReference type="EMBL" id="OXA84462.1"/>
    </source>
</evidence>
<dbReference type="Pfam" id="PF13858">
    <property type="entry name" value="DUF4199"/>
    <property type="match status" value="1"/>
</dbReference>
<feature type="transmembrane region" description="Helical" evidence="1">
    <location>
        <begin position="77"/>
        <end position="99"/>
    </location>
</feature>
<dbReference type="AlphaFoldDB" id="A0A0D0EM93"/>
<evidence type="ECO:0000313" key="2">
    <source>
        <dbReference type="EMBL" id="KIO53530.1"/>
    </source>
</evidence>
<reference evidence="3 5" key="2">
    <citation type="submission" date="2016-11" db="EMBL/GenBank/DDBJ databases">
        <title>Whole genomes of Flavobacteriaceae.</title>
        <authorList>
            <person name="Stine C."/>
            <person name="Li C."/>
            <person name="Tadesse D."/>
        </authorList>
    </citation>
    <scope>NUCLEOTIDE SEQUENCE [LARGE SCALE GENOMIC DNA]</scope>
    <source>
        <strain evidence="3 5">ATCC 51468</strain>
    </source>
</reference>
<dbReference type="STRING" id="37752.IW18_06955"/>
<evidence type="ECO:0000256" key="1">
    <source>
        <dbReference type="SAM" id="Phobius"/>
    </source>
</evidence>
<dbReference type="InterPro" id="IPR025250">
    <property type="entry name" value="DUF4199"/>
</dbReference>
<feature type="transmembrane region" description="Helical" evidence="1">
    <location>
        <begin position="37"/>
        <end position="57"/>
    </location>
</feature>
<gene>
    <name evidence="3" type="ORF">B0A73_19905</name>
    <name evidence="2" type="ORF">IW18_06955</name>
</gene>
<dbReference type="EMBL" id="JPRK01000006">
    <property type="protein sequence ID" value="KIO53530.1"/>
    <property type="molecule type" value="Genomic_DNA"/>
</dbReference>
<reference evidence="2 4" key="1">
    <citation type="submission" date="2015-01" db="EMBL/GenBank/DDBJ databases">
        <title>Genome of Flavobacterium hibernum DSM 12611.</title>
        <authorList>
            <person name="Stropko S.J."/>
            <person name="Pipes S.E."/>
            <person name="Newman J.D."/>
        </authorList>
    </citation>
    <scope>NUCLEOTIDE SEQUENCE [LARGE SCALE GENOMIC DNA]</scope>
    <source>
        <strain evidence="2 4">DSM 12611</strain>
    </source>
</reference>
<keyword evidence="1" id="KW-1133">Transmembrane helix</keyword>
<protein>
    <submittedName>
        <fullName evidence="3">DUF4199 domain-containing protein</fullName>
    </submittedName>
</protein>
<dbReference type="Proteomes" id="UP000198302">
    <property type="component" value="Unassembled WGS sequence"/>
</dbReference>
<evidence type="ECO:0000313" key="5">
    <source>
        <dbReference type="Proteomes" id="UP000198302"/>
    </source>
</evidence>
<feature type="transmembrane region" description="Helical" evidence="1">
    <location>
        <begin position="147"/>
        <end position="169"/>
    </location>
</feature>
<dbReference type="RefSeq" id="WP_041516870.1">
    <property type="nucleotide sequence ID" value="NZ_JPRK01000006.1"/>
</dbReference>
<comment type="caution">
    <text evidence="2">The sequence shown here is derived from an EMBL/GenBank/DDBJ whole genome shotgun (WGS) entry which is preliminary data.</text>
</comment>
<dbReference type="EMBL" id="MUGX01000031">
    <property type="protein sequence ID" value="OXA84462.1"/>
    <property type="molecule type" value="Genomic_DNA"/>
</dbReference>
<dbReference type="OrthoDB" id="660361at2"/>
<organism evidence="2 4">
    <name type="scientific">Flavobacterium hibernum</name>
    <dbReference type="NCBI Taxonomy" id="37752"/>
    <lineage>
        <taxon>Bacteria</taxon>
        <taxon>Pseudomonadati</taxon>
        <taxon>Bacteroidota</taxon>
        <taxon>Flavobacteriia</taxon>
        <taxon>Flavobacteriales</taxon>
        <taxon>Flavobacteriaceae</taxon>
        <taxon>Flavobacterium</taxon>
    </lineage>
</organism>
<dbReference type="Proteomes" id="UP000032061">
    <property type="component" value="Unassembled WGS sequence"/>
</dbReference>
<keyword evidence="5" id="KW-1185">Reference proteome</keyword>
<accession>A0A0D0EM93</accession>
<name>A0A0D0EM93_9FLAO</name>
<keyword evidence="1" id="KW-0472">Membrane</keyword>
<keyword evidence="1" id="KW-0812">Transmembrane</keyword>